<keyword evidence="2" id="KW-0547">Nucleotide-binding</keyword>
<dbReference type="InterPro" id="IPR027417">
    <property type="entry name" value="P-loop_NTPase"/>
</dbReference>
<proteinExistence type="predicted"/>
<keyword evidence="2" id="KW-0067">ATP-binding</keyword>
<gene>
    <name evidence="2" type="ORF">CS053_10030</name>
</gene>
<dbReference type="Gene3D" id="3.40.50.300">
    <property type="entry name" value="P-loop containing nucleotide triphosphate hydrolases"/>
    <property type="match status" value="1"/>
</dbReference>
<feature type="region of interest" description="Disordered" evidence="1">
    <location>
        <begin position="1973"/>
        <end position="1995"/>
    </location>
</feature>
<organism evidence="2 3">
    <name type="scientific">Rhodanobacter glycinis</name>
    <dbReference type="NCBI Taxonomy" id="582702"/>
    <lineage>
        <taxon>Bacteria</taxon>
        <taxon>Pseudomonadati</taxon>
        <taxon>Pseudomonadota</taxon>
        <taxon>Gammaproteobacteria</taxon>
        <taxon>Lysobacterales</taxon>
        <taxon>Rhodanobacteraceae</taxon>
        <taxon>Rhodanobacter</taxon>
    </lineage>
</organism>
<feature type="compositionally biased region" description="Low complexity" evidence="1">
    <location>
        <begin position="1"/>
        <end position="12"/>
    </location>
</feature>
<evidence type="ECO:0000313" key="2">
    <source>
        <dbReference type="EMBL" id="QEE24798.1"/>
    </source>
</evidence>
<name>A0A5B9DYZ9_9GAMM</name>
<dbReference type="Proteomes" id="UP000321807">
    <property type="component" value="Chromosome"/>
</dbReference>
<protein>
    <submittedName>
        <fullName evidence="2">ATP-binding protein</fullName>
    </submittedName>
</protein>
<dbReference type="KEGG" id="rgl:CS053_10030"/>
<dbReference type="EMBL" id="CP042807">
    <property type="protein sequence ID" value="QEE24798.1"/>
    <property type="molecule type" value="Genomic_DNA"/>
</dbReference>
<dbReference type="RefSeq" id="WP_147627318.1">
    <property type="nucleotide sequence ID" value="NZ_CP042807.1"/>
</dbReference>
<evidence type="ECO:0000313" key="3">
    <source>
        <dbReference type="Proteomes" id="UP000321807"/>
    </source>
</evidence>
<dbReference type="GO" id="GO:0005524">
    <property type="term" value="F:ATP binding"/>
    <property type="evidence" value="ECO:0007669"/>
    <property type="project" value="UniProtKB-KW"/>
</dbReference>
<evidence type="ECO:0000256" key="1">
    <source>
        <dbReference type="SAM" id="MobiDB-lite"/>
    </source>
</evidence>
<reference evidence="2 3" key="1">
    <citation type="submission" date="2019-08" db="EMBL/GenBank/DDBJ databases">
        <title>Complete genome sequence of Rhodanobacter glycinis strain T01E-68 isolated from tomato root.</title>
        <authorList>
            <person name="Weon H.-Y."/>
            <person name="Lee S.A."/>
        </authorList>
    </citation>
    <scope>NUCLEOTIDE SEQUENCE [LARGE SCALE GENOMIC DNA]</scope>
    <source>
        <strain evidence="2 3">T01E-68</strain>
    </source>
</reference>
<feature type="region of interest" description="Disordered" evidence="1">
    <location>
        <begin position="1"/>
        <end position="26"/>
    </location>
</feature>
<sequence>MNTFDPDAADPAEPTPSRITAPAEGERRAMRGYTRQYGSAAAAIYHGLQRGDLRWVGLADRCAGIADDVVLGYDTEAIGHQFKSSRDPDAFRIGTLLTGANGLLPGLVVAWQELKASCSGLRIRLRVVVSDTPSDTDRFGDARGTTRQFVTDWHAHPERTLAQWRTTHWSGFIDELRIASGLPDNEFESFFQHLELVHGDQPDFATRYGITDRTQAQVDRIAERLPNLVALVPERDRWTRAEFLREMGWRDTESRHRHQFPVGAAVQRNPEVEAQLQRVVRANASGYASLVGPPGSGKSTLLQIALEAEPQLVVVRYLAFVPGGAQGIGRGESADFHEDLIVGLRNTGLPGLRFRRESAHDRREELETLLRQAGERYQTDGLRTLIIVDGLDHVPREERPERSFLMDLPLPASVPDGVLFVLGTQRVDLADIPPAVQEQSRSTDRLVEMTPLSPAGIAALADAAGLPPSISRSRLRELAQGHPLATHYLLQALLAAGDEGTRERILCDGFEYVGDIDALYRAALRGLDQDTEVLDILGLIARAEAPMDLHQLEETHSAAAIERAFGRVHHLLRRSGEGWSIFHNSFRLFLTRLERTRYGVPDAEYSARLYRQLVRIAEQSGPTSPQRFLVARYLMRADAHDEALALATPAMFRAQYLAGRAPSAIREDIRLAFQSLKVIVNPTAAFRLILASDEMARRSDAFDEPDDSLMALIALGELEAAEDFLEEVGGDGYLIVDAWLAQGNLDRARHLFERIEPLHDFGSERHGNGPAYRREEFADWAERAVDFRSPIEIVAGVERFVAALRVEDGPIDDPDEVGLDLRRRAALATLRREPLADRDALITNYRLEPADRADLAVQAAEYLLLDVSADRTADAAAAIGEAATDAAALSEVPRAYRRGAALQAARRGQLAAARQLFDTLTVPAIAELNAVTDYKAGTYVARAVMEHAELATWLGESVPASVLPERTVLRPLQQFAVDIGALAARTRRDPVGTLAGSAANLCAGLMRYVSRAGTSGIDEYFGARLLDRAARVLLRSVLGSAARMGTTEVAATIVEFDHALEQEPSQGDRHVPLQILVAETLAGAGQNAQEAELRLDTLLGLREEDTPSQFLASTARLARAYTRIGRAARARELLAQQRGHTLGYALRAKKDPQYAFWSELLQAANVADPSGRAQRVRILTRQAIGMASTEGRDAAHRLAHVLVTEAATKSAALGWSIGQALLENRLIEFSAMVDALIKGTISRDPSRLLPCVDVWVALCLPFHRAAYYREHQESAFLEQAVRTAASEQLAIVRDRLIENVDSHALMDVRPDALRVLRAALIARDEAPARVDAALQHLSSAPSIARAGAGTPSPYDRESDMPSLATRLDAEAQAGEVGHGASRAFRRLLPSADFSLALALFDRHPNLQDYDRARFDLAKRALAEGQGAIATRLVAGYPVRDDRGARWSWVWGGGLCHYFGVRLQLEGEGVHDIAYANFASALVSGEEQVNSLLWDVKTILPVLTATPDWAALWTAVEEQLPHTRDYALGQDVLDGNTRSDAQVAALLVERLVTLPVAELRWHAGRAALALAASDPSAFRILLRALLGHDDEDAILSGLRLVRSVPGFEAGDTLKARVLALAGHADFAVRVLARRLAEQWGETAPPVTAPMPAFYGLALPPLGTPSRTEVLRHQPFGPPLVSDPVAWSAPFPALIASLSTIADASEDHVRRRMQQLIDEWGGVNAFGQPGIRRLEQTLSMLGLQITYFFPHVLAGLRALRHIAGELAAAGRVPSTREDELLRSFHQAVQWTRTSVDARPAFVARPALPRGNEDDWLAQVEQDLEEQAGGDTVLAEITRFKGHYSSTHYEWSRLRLLGVRIPEAGDPLDLADGMPDEGAPMQRVTRVGLGVIPRWELTLNPEFAVQMQWYTDDECTWRDGSGVMMAIAYCWRDGGPDGDLHGQNLEGEGAAIVLTSAGREQLDAVLGSRAEDVIVRRQKKSGGQSSERTAHATRRTGA</sequence>
<accession>A0A5B9DYZ9</accession>
<dbReference type="SUPFAM" id="SSF52540">
    <property type="entry name" value="P-loop containing nucleoside triphosphate hydrolases"/>
    <property type="match status" value="1"/>
</dbReference>